<dbReference type="Proteomes" id="UP000639396">
    <property type="component" value="Unassembled WGS sequence"/>
</dbReference>
<sequence length="215" mass="24056">MRRTAYEMTSEEEINRFMSEMSYGTLAMQGEEWPYAVPINYVYHRNQVYLHGSKAGHKMEMIRTSGKVAFSVSKEYAIVPSYFSDPKLACPATAYFKSVLIRGQAELVENVEEKAEVLGALMRKLQPEGGYEPIDPADPDYMPRIRGVAVLRLAADSLTAKFAFGQHLNEERFERVCGGLEERGTEGDLQTAELMRKYSGRCPIHEGPAGDGNAS</sequence>
<keyword evidence="2" id="KW-1185">Reference proteome</keyword>
<gene>
    <name evidence="1" type="ORF">IDH45_02325</name>
</gene>
<evidence type="ECO:0000313" key="1">
    <source>
        <dbReference type="EMBL" id="MBD2860820.1"/>
    </source>
</evidence>
<protein>
    <submittedName>
        <fullName evidence="1">Pyridoxamine 5'-phosphate oxidase family protein</fullName>
    </submittedName>
</protein>
<name>A0A927C3V8_9BACL</name>
<dbReference type="PANTHER" id="PTHR34071">
    <property type="entry name" value="5-NITROIMIDAZOLE ANTIBIOTICS RESISTANCE PROTEIN, NIMA-FAMILY-RELATED PROTEIN-RELATED"/>
    <property type="match status" value="1"/>
</dbReference>
<organism evidence="1 2">
    <name type="scientific">Paenibacillus oceani</name>
    <dbReference type="NCBI Taxonomy" id="2772510"/>
    <lineage>
        <taxon>Bacteria</taxon>
        <taxon>Bacillati</taxon>
        <taxon>Bacillota</taxon>
        <taxon>Bacilli</taxon>
        <taxon>Bacillales</taxon>
        <taxon>Paenibacillaceae</taxon>
        <taxon>Paenibacillus</taxon>
    </lineage>
</organism>
<dbReference type="AlphaFoldDB" id="A0A927C3V8"/>
<dbReference type="EMBL" id="JACXJA010000003">
    <property type="protein sequence ID" value="MBD2860820.1"/>
    <property type="molecule type" value="Genomic_DNA"/>
</dbReference>
<dbReference type="InterPro" id="IPR024747">
    <property type="entry name" value="Pyridox_Oxase-rel"/>
</dbReference>
<dbReference type="InterPro" id="IPR012349">
    <property type="entry name" value="Split_barrel_FMN-bd"/>
</dbReference>
<dbReference type="Gene3D" id="2.30.110.10">
    <property type="entry name" value="Electron Transport, Fmn-binding Protein, Chain A"/>
    <property type="match status" value="1"/>
</dbReference>
<evidence type="ECO:0000313" key="2">
    <source>
        <dbReference type="Proteomes" id="UP000639396"/>
    </source>
</evidence>
<dbReference type="SUPFAM" id="SSF50475">
    <property type="entry name" value="FMN-binding split barrel"/>
    <property type="match status" value="1"/>
</dbReference>
<comment type="caution">
    <text evidence="1">The sequence shown here is derived from an EMBL/GenBank/DDBJ whole genome shotgun (WGS) entry which is preliminary data.</text>
</comment>
<accession>A0A927C3V8</accession>
<dbReference type="PANTHER" id="PTHR34071:SF2">
    <property type="entry name" value="FLAVIN-NUCLEOTIDE-BINDING PROTEIN"/>
    <property type="match status" value="1"/>
</dbReference>
<reference evidence="1" key="1">
    <citation type="submission" date="2020-09" db="EMBL/GenBank/DDBJ databases">
        <title>A novel bacterium of genus Paenibacillus, isolated from South China Sea.</title>
        <authorList>
            <person name="Huang H."/>
            <person name="Mo K."/>
            <person name="Hu Y."/>
        </authorList>
    </citation>
    <scope>NUCLEOTIDE SEQUENCE</scope>
    <source>
        <strain evidence="1">IB182363</strain>
    </source>
</reference>
<proteinExistence type="predicted"/>
<dbReference type="Pfam" id="PF12900">
    <property type="entry name" value="Pyridox_ox_2"/>
    <property type="match status" value="1"/>
</dbReference>